<evidence type="ECO:0000256" key="2">
    <source>
        <dbReference type="ARBA" id="ARBA00022490"/>
    </source>
</evidence>
<dbReference type="EMBL" id="JALJOS010000024">
    <property type="protein sequence ID" value="KAK9825611.1"/>
    <property type="molecule type" value="Genomic_DNA"/>
</dbReference>
<dbReference type="PANTHER" id="PTHR43420:SF44">
    <property type="entry name" value="ACETYLTRANSFERASE YPEA"/>
    <property type="match status" value="1"/>
</dbReference>
<dbReference type="SUPFAM" id="SSF55729">
    <property type="entry name" value="Acyl-CoA N-acyltransferases (Nat)"/>
    <property type="match status" value="1"/>
</dbReference>
<keyword evidence="7" id="KW-1185">Reference proteome</keyword>
<dbReference type="GO" id="GO:0008080">
    <property type="term" value="F:N-acetyltransferase activity"/>
    <property type="evidence" value="ECO:0007669"/>
    <property type="project" value="InterPro"/>
</dbReference>
<dbReference type="InterPro" id="IPR016181">
    <property type="entry name" value="Acyl_CoA_acyltransferase"/>
</dbReference>
<reference evidence="6 7" key="1">
    <citation type="journal article" date="2024" name="Nat. Commun.">
        <title>Phylogenomics reveals the evolutionary origins of lichenization in chlorophyte algae.</title>
        <authorList>
            <person name="Puginier C."/>
            <person name="Libourel C."/>
            <person name="Otte J."/>
            <person name="Skaloud P."/>
            <person name="Haon M."/>
            <person name="Grisel S."/>
            <person name="Petersen M."/>
            <person name="Berrin J.G."/>
            <person name="Delaux P.M."/>
            <person name="Dal Grande F."/>
            <person name="Keller J."/>
        </authorList>
    </citation>
    <scope>NUCLEOTIDE SEQUENCE [LARGE SCALE GENOMIC DNA]</scope>
    <source>
        <strain evidence="6 7">SAG 2145</strain>
    </source>
</reference>
<evidence type="ECO:0000256" key="3">
    <source>
        <dbReference type="ARBA" id="ARBA00022679"/>
    </source>
</evidence>
<dbReference type="InterPro" id="IPR000182">
    <property type="entry name" value="GNAT_dom"/>
</dbReference>
<dbReference type="AlphaFoldDB" id="A0AAW1QVQ7"/>
<organism evidence="6 7">
    <name type="scientific">Apatococcus lobatus</name>
    <dbReference type="NCBI Taxonomy" id="904363"/>
    <lineage>
        <taxon>Eukaryota</taxon>
        <taxon>Viridiplantae</taxon>
        <taxon>Chlorophyta</taxon>
        <taxon>core chlorophytes</taxon>
        <taxon>Trebouxiophyceae</taxon>
        <taxon>Chlorellales</taxon>
        <taxon>Chlorellaceae</taxon>
        <taxon>Apatococcus</taxon>
    </lineage>
</organism>
<keyword evidence="2" id="KW-0963">Cytoplasm</keyword>
<name>A0AAW1QVQ7_9CHLO</name>
<dbReference type="NCBIfam" id="TIGR01575">
    <property type="entry name" value="rimI"/>
    <property type="match status" value="1"/>
</dbReference>
<dbReference type="CDD" id="cd04301">
    <property type="entry name" value="NAT_SF"/>
    <property type="match status" value="1"/>
</dbReference>
<dbReference type="Pfam" id="PF00583">
    <property type="entry name" value="Acetyltransf_1"/>
    <property type="match status" value="1"/>
</dbReference>
<dbReference type="Proteomes" id="UP001438707">
    <property type="component" value="Unassembled WGS sequence"/>
</dbReference>
<dbReference type="PANTHER" id="PTHR43420">
    <property type="entry name" value="ACETYLTRANSFERASE"/>
    <property type="match status" value="1"/>
</dbReference>
<comment type="caution">
    <text evidence="6">The sequence shown here is derived from an EMBL/GenBank/DDBJ whole genome shotgun (WGS) entry which is preliminary data.</text>
</comment>
<dbReference type="PROSITE" id="PS51186">
    <property type="entry name" value="GNAT"/>
    <property type="match status" value="1"/>
</dbReference>
<dbReference type="InterPro" id="IPR006464">
    <property type="entry name" value="AcTrfase_RimI/Ard1"/>
</dbReference>
<accession>A0AAW1QVQ7</accession>
<keyword evidence="3" id="KW-0808">Transferase</keyword>
<evidence type="ECO:0000313" key="6">
    <source>
        <dbReference type="EMBL" id="KAK9825611.1"/>
    </source>
</evidence>
<comment type="similarity">
    <text evidence="1">Belongs to the acetyltransferase family. RimI subfamily.</text>
</comment>
<keyword evidence="4" id="KW-0012">Acyltransferase</keyword>
<evidence type="ECO:0000256" key="4">
    <source>
        <dbReference type="ARBA" id="ARBA00023315"/>
    </source>
</evidence>
<gene>
    <name evidence="6" type="ORF">WJX74_010181</name>
</gene>
<dbReference type="InterPro" id="IPR050680">
    <property type="entry name" value="YpeA/RimI_acetyltransf"/>
</dbReference>
<sequence length="262" mass="29320">MQLALGCTAAQSATGLQQKSPSLAQLKRGPFAGLAYRPVQSCPLVLSCTSLQAVHWRLCQACERPRQATRAAALHQQQQQVTIQDERNAVDDGNVELVPVELREAIPADVRRLLHIERSSFPKGDHTPHGFMRMSIENQHKEEYKETSVLVAEINGKIEAYTVAWLVGDELQVIDLAVDRAWRRQGLGKLLMERLVKMCLRDPPLKVILEVRASNAAALQLYASLGYEITGRRKNYYHHPQEDGILLMQVLQDSVQQGTNPA</sequence>
<feature type="domain" description="N-acetyltransferase" evidence="5">
    <location>
        <begin position="100"/>
        <end position="253"/>
    </location>
</feature>
<dbReference type="Gene3D" id="3.40.630.30">
    <property type="match status" value="1"/>
</dbReference>
<evidence type="ECO:0000259" key="5">
    <source>
        <dbReference type="PROSITE" id="PS51186"/>
    </source>
</evidence>
<protein>
    <recommendedName>
        <fullName evidence="5">N-acetyltransferase domain-containing protein</fullName>
    </recommendedName>
</protein>
<evidence type="ECO:0000256" key="1">
    <source>
        <dbReference type="ARBA" id="ARBA00005395"/>
    </source>
</evidence>
<proteinExistence type="inferred from homology"/>
<evidence type="ECO:0000313" key="7">
    <source>
        <dbReference type="Proteomes" id="UP001438707"/>
    </source>
</evidence>